<proteinExistence type="predicted"/>
<evidence type="ECO:0000313" key="2">
    <source>
        <dbReference type="Proteomes" id="UP000789525"/>
    </source>
</evidence>
<feature type="non-terminal residue" evidence="1">
    <location>
        <position position="1"/>
    </location>
</feature>
<sequence length="174" mass="19712">SAAPIGISGKAQETHKGIIFFAYSHVQKLMNSGGFPTGLDVDNLRLPPSTRSKPTSLKDSPKKETIVRLLKQEEDEQQLNLCVRDRVQFTGNISGDLVYTFNPFLIPVLSLIKLMYARWFTEQLCNDGFEEYHKNGKEKLDAMKQRALTRPKTRSMARVMDAPSISEHTNLEEI</sequence>
<accession>A0ACA9QWM4</accession>
<dbReference type="EMBL" id="CAJVPT010062779">
    <property type="protein sequence ID" value="CAG8767519.1"/>
    <property type="molecule type" value="Genomic_DNA"/>
</dbReference>
<dbReference type="Proteomes" id="UP000789525">
    <property type="component" value="Unassembled WGS sequence"/>
</dbReference>
<organism evidence="1 2">
    <name type="scientific">Acaulospora colombiana</name>
    <dbReference type="NCBI Taxonomy" id="27376"/>
    <lineage>
        <taxon>Eukaryota</taxon>
        <taxon>Fungi</taxon>
        <taxon>Fungi incertae sedis</taxon>
        <taxon>Mucoromycota</taxon>
        <taxon>Glomeromycotina</taxon>
        <taxon>Glomeromycetes</taxon>
        <taxon>Diversisporales</taxon>
        <taxon>Acaulosporaceae</taxon>
        <taxon>Acaulospora</taxon>
    </lineage>
</organism>
<reference evidence="1" key="1">
    <citation type="submission" date="2021-06" db="EMBL/GenBank/DDBJ databases">
        <authorList>
            <person name="Kallberg Y."/>
            <person name="Tangrot J."/>
            <person name="Rosling A."/>
        </authorList>
    </citation>
    <scope>NUCLEOTIDE SEQUENCE</scope>
    <source>
        <strain evidence="1">CL356</strain>
    </source>
</reference>
<protein>
    <submittedName>
        <fullName evidence="1">9615_t:CDS:1</fullName>
    </submittedName>
</protein>
<gene>
    <name evidence="1" type="ORF">ACOLOM_LOCUS13542</name>
</gene>
<name>A0ACA9QWM4_9GLOM</name>
<evidence type="ECO:0000313" key="1">
    <source>
        <dbReference type="EMBL" id="CAG8767519.1"/>
    </source>
</evidence>
<keyword evidence="2" id="KW-1185">Reference proteome</keyword>
<comment type="caution">
    <text evidence="1">The sequence shown here is derived from an EMBL/GenBank/DDBJ whole genome shotgun (WGS) entry which is preliminary data.</text>
</comment>